<name>A0ABX0XY03_9ACTN</name>
<reference evidence="3 4" key="1">
    <citation type="submission" date="2020-03" db="EMBL/GenBank/DDBJ databases">
        <title>WGS of the type strain of Planosporangium spp.</title>
        <authorList>
            <person name="Thawai C."/>
        </authorList>
    </citation>
    <scope>NUCLEOTIDE SEQUENCE [LARGE SCALE GENOMIC DNA]</scope>
    <source>
        <strain evidence="3 4">TBRC 5610</strain>
    </source>
</reference>
<evidence type="ECO:0000256" key="1">
    <source>
        <dbReference type="ARBA" id="ARBA00023172"/>
    </source>
</evidence>
<sequence>MELAAESGLRAGELAGLRVGNLDTVGRRVTVETTAREIRGEIVLGTPKTNSITCTILAWRTMARVVGSVRRNSNADSNRVPQPGDEQATPVGGARS</sequence>
<dbReference type="Proteomes" id="UP000722989">
    <property type="component" value="Unassembled WGS sequence"/>
</dbReference>
<dbReference type="EMBL" id="JAATVY010000005">
    <property type="protein sequence ID" value="NJC70039.1"/>
    <property type="molecule type" value="Genomic_DNA"/>
</dbReference>
<comment type="caution">
    <text evidence="3">The sequence shown here is derived from an EMBL/GenBank/DDBJ whole genome shotgun (WGS) entry which is preliminary data.</text>
</comment>
<keyword evidence="4" id="KW-1185">Reference proteome</keyword>
<organism evidence="3 4">
    <name type="scientific">Planosporangium thailandense</name>
    <dbReference type="NCBI Taxonomy" id="765197"/>
    <lineage>
        <taxon>Bacteria</taxon>
        <taxon>Bacillati</taxon>
        <taxon>Actinomycetota</taxon>
        <taxon>Actinomycetes</taxon>
        <taxon>Micromonosporales</taxon>
        <taxon>Micromonosporaceae</taxon>
        <taxon>Planosporangium</taxon>
    </lineage>
</organism>
<evidence type="ECO:0000313" key="4">
    <source>
        <dbReference type="Proteomes" id="UP000722989"/>
    </source>
</evidence>
<dbReference type="InterPro" id="IPR013762">
    <property type="entry name" value="Integrase-like_cat_sf"/>
</dbReference>
<proteinExistence type="predicted"/>
<gene>
    <name evidence="3" type="ORF">HC031_10005</name>
</gene>
<feature type="region of interest" description="Disordered" evidence="2">
    <location>
        <begin position="70"/>
        <end position="96"/>
    </location>
</feature>
<evidence type="ECO:0000256" key="2">
    <source>
        <dbReference type="SAM" id="MobiDB-lite"/>
    </source>
</evidence>
<evidence type="ECO:0008006" key="5">
    <source>
        <dbReference type="Google" id="ProtNLM"/>
    </source>
</evidence>
<dbReference type="Gene3D" id="1.10.443.10">
    <property type="entry name" value="Intergrase catalytic core"/>
    <property type="match status" value="1"/>
</dbReference>
<feature type="compositionally biased region" description="Polar residues" evidence="2">
    <location>
        <begin position="70"/>
        <end position="80"/>
    </location>
</feature>
<evidence type="ECO:0000313" key="3">
    <source>
        <dbReference type="EMBL" id="NJC70039.1"/>
    </source>
</evidence>
<keyword evidence="1" id="KW-0233">DNA recombination</keyword>
<dbReference type="InterPro" id="IPR011010">
    <property type="entry name" value="DNA_brk_join_enz"/>
</dbReference>
<protein>
    <recommendedName>
        <fullName evidence="5">Tyr recombinase domain-containing protein</fullName>
    </recommendedName>
</protein>
<accession>A0ABX0XY03</accession>
<dbReference type="SUPFAM" id="SSF56349">
    <property type="entry name" value="DNA breaking-rejoining enzymes"/>
    <property type="match status" value="1"/>
</dbReference>
<dbReference type="RefSeq" id="WP_167924951.1">
    <property type="nucleotide sequence ID" value="NZ_JAATVY010000005.1"/>
</dbReference>